<evidence type="ECO:0000313" key="5">
    <source>
        <dbReference type="Proteomes" id="UP000002279"/>
    </source>
</evidence>
<dbReference type="PANTHER" id="PTHR45732">
    <property type="entry name" value="ADP-RIBOSYLATION FACTOR-LIKE PROTEIN 8"/>
    <property type="match status" value="1"/>
</dbReference>
<evidence type="ECO:0000256" key="2">
    <source>
        <dbReference type="ARBA" id="ARBA00023134"/>
    </source>
</evidence>
<dbReference type="Gene3D" id="3.40.50.300">
    <property type="entry name" value="P-loop containing nucleotide triphosphate hydrolases"/>
    <property type="match status" value="1"/>
</dbReference>
<reference evidence="4" key="2">
    <citation type="submission" date="2025-08" db="UniProtKB">
        <authorList>
            <consortium name="Ensembl"/>
        </authorList>
    </citation>
    <scope>IDENTIFICATION</scope>
    <source>
        <strain evidence="4">Glennie</strain>
    </source>
</reference>
<proteinExistence type="predicted"/>
<evidence type="ECO:0000256" key="3">
    <source>
        <dbReference type="PIRSR" id="PIRSR606689-1"/>
    </source>
</evidence>
<dbReference type="Pfam" id="PF00025">
    <property type="entry name" value="Arf"/>
    <property type="match status" value="1"/>
</dbReference>
<evidence type="ECO:0000256" key="1">
    <source>
        <dbReference type="ARBA" id="ARBA00022741"/>
    </source>
</evidence>
<sequence>PTVSKSNPEPINPWYLLSTVIYRLDAANVEELEASKNGLHSWVEEPQLLGLLGLVLGNKRDLPSALDEKQLIKKLETPEISAKKNKVLCLYMKELAYGKMKKSRIEEV</sequence>
<feature type="binding site" evidence="3">
    <location>
        <begin position="58"/>
        <end position="61"/>
    </location>
    <ligand>
        <name>GTP</name>
        <dbReference type="ChEBI" id="CHEBI:37565"/>
    </ligand>
</feature>
<dbReference type="InterPro" id="IPR006689">
    <property type="entry name" value="Small_GTPase_ARF/SAR"/>
</dbReference>
<keyword evidence="5" id="KW-1185">Reference proteome</keyword>
<keyword evidence="1 3" id="KW-0547">Nucleotide-binding</keyword>
<organism evidence="4 5">
    <name type="scientific">Ornithorhynchus anatinus</name>
    <name type="common">Duckbill platypus</name>
    <dbReference type="NCBI Taxonomy" id="9258"/>
    <lineage>
        <taxon>Eukaryota</taxon>
        <taxon>Metazoa</taxon>
        <taxon>Chordata</taxon>
        <taxon>Craniata</taxon>
        <taxon>Vertebrata</taxon>
        <taxon>Euteleostomi</taxon>
        <taxon>Mammalia</taxon>
        <taxon>Monotremata</taxon>
        <taxon>Ornithorhynchidae</taxon>
        <taxon>Ornithorhynchus</taxon>
    </lineage>
</organism>
<dbReference type="InParanoid" id="A0A6I8P186"/>
<keyword evidence="2 3" id="KW-0342">GTP-binding</keyword>
<dbReference type="PANTHER" id="PTHR45732:SF20">
    <property type="entry name" value="ADP-RIBOSYLATION FACTOR-LIKE 8B-LIKE"/>
    <property type="match status" value="1"/>
</dbReference>
<dbReference type="SUPFAM" id="SSF52540">
    <property type="entry name" value="P-loop containing nucleoside triphosphate hydrolases"/>
    <property type="match status" value="1"/>
</dbReference>
<accession>A0A6I8P186</accession>
<name>A0A6I8P186_ORNAN</name>
<evidence type="ECO:0000313" key="4">
    <source>
        <dbReference type="Ensembl" id="ENSOANP00000047491.1"/>
    </source>
</evidence>
<reference evidence="4 5" key="1">
    <citation type="journal article" date="2008" name="Nature">
        <title>Genome analysis of the platypus reveals unique signatures of evolution.</title>
        <authorList>
            <person name="Warren W.C."/>
            <person name="Hillier L.W."/>
            <person name="Marshall Graves J.A."/>
            <person name="Birney E."/>
            <person name="Ponting C.P."/>
            <person name="Grutzner F."/>
            <person name="Belov K."/>
            <person name="Miller W."/>
            <person name="Clarke L."/>
            <person name="Chinwalla A.T."/>
            <person name="Yang S.P."/>
            <person name="Heger A."/>
            <person name="Locke D.P."/>
            <person name="Miethke P."/>
            <person name="Waters P.D."/>
            <person name="Veyrunes F."/>
            <person name="Fulton L."/>
            <person name="Fulton B."/>
            <person name="Graves T."/>
            <person name="Wallis J."/>
            <person name="Puente X.S."/>
            <person name="Lopez-Otin C."/>
            <person name="Ordonez G.R."/>
            <person name="Eichler E.E."/>
            <person name="Chen L."/>
            <person name="Cheng Z."/>
            <person name="Deakin J.E."/>
            <person name="Alsop A."/>
            <person name="Thompson K."/>
            <person name="Kirby P."/>
            <person name="Papenfuss A.T."/>
            <person name="Wakefield M.J."/>
            <person name="Olender T."/>
            <person name="Lancet D."/>
            <person name="Huttley G.A."/>
            <person name="Smit A.F."/>
            <person name="Pask A."/>
            <person name="Temple-Smith P."/>
            <person name="Batzer M.A."/>
            <person name="Walker J.A."/>
            <person name="Konkel M.K."/>
            <person name="Harris R.S."/>
            <person name="Whittington C.M."/>
            <person name="Wong E.S."/>
            <person name="Gemmell N.J."/>
            <person name="Buschiazzo E."/>
            <person name="Vargas Jentzsch I.M."/>
            <person name="Merkel A."/>
            <person name="Schmitz J."/>
            <person name="Zemann A."/>
            <person name="Churakov G."/>
            <person name="Kriegs J.O."/>
            <person name="Brosius J."/>
            <person name="Murchison E.P."/>
            <person name="Sachidanandam R."/>
            <person name="Smith C."/>
            <person name="Hannon G.J."/>
            <person name="Tsend-Ayush E."/>
            <person name="McMillan D."/>
            <person name="Attenborough R."/>
            <person name="Rens W."/>
            <person name="Ferguson-Smith M."/>
            <person name="Lefevre C.M."/>
            <person name="Sharp J.A."/>
            <person name="Nicholas K.R."/>
            <person name="Ray D.A."/>
            <person name="Kube M."/>
            <person name="Reinhardt R."/>
            <person name="Pringle T.H."/>
            <person name="Taylor J."/>
            <person name="Jones R.C."/>
            <person name="Nixon B."/>
            <person name="Dacheux J.L."/>
            <person name="Niwa H."/>
            <person name="Sekita Y."/>
            <person name="Huang X."/>
            <person name="Stark A."/>
            <person name="Kheradpour P."/>
            <person name="Kellis M."/>
            <person name="Flicek P."/>
            <person name="Chen Y."/>
            <person name="Webber C."/>
            <person name="Hardison R."/>
            <person name="Nelson J."/>
            <person name="Hallsworth-Pepin K."/>
            <person name="Delehaunty K."/>
            <person name="Markovic C."/>
            <person name="Minx P."/>
            <person name="Feng Y."/>
            <person name="Kremitzki C."/>
            <person name="Mitreva M."/>
            <person name="Glasscock J."/>
            <person name="Wylie T."/>
            <person name="Wohldmann P."/>
            <person name="Thiru P."/>
            <person name="Nhan M.N."/>
            <person name="Pohl C.S."/>
            <person name="Smith S.M."/>
            <person name="Hou S."/>
            <person name="Nefedov M."/>
            <person name="de Jong P.J."/>
            <person name="Renfree M.B."/>
            <person name="Mardis E.R."/>
            <person name="Wilson R.K."/>
        </authorList>
    </citation>
    <scope>NUCLEOTIDE SEQUENCE [LARGE SCALE GENOMIC DNA]</scope>
    <source>
        <strain evidence="4 5">Glennie</strain>
    </source>
</reference>
<dbReference type="Proteomes" id="UP000002279">
    <property type="component" value="Chromosome 10"/>
</dbReference>
<reference evidence="4" key="3">
    <citation type="submission" date="2025-09" db="UniProtKB">
        <authorList>
            <consortium name="Ensembl"/>
        </authorList>
    </citation>
    <scope>IDENTIFICATION</scope>
    <source>
        <strain evidence="4">Glennie</strain>
    </source>
</reference>
<protein>
    <submittedName>
        <fullName evidence="4">Uncharacterized protein</fullName>
    </submittedName>
</protein>
<dbReference type="GO" id="GO:0005525">
    <property type="term" value="F:GTP binding"/>
    <property type="evidence" value="ECO:0007669"/>
    <property type="project" value="UniProtKB-KW"/>
</dbReference>
<dbReference type="AlphaFoldDB" id="A0A6I8P186"/>
<dbReference type="Bgee" id="ENSOANG00000041865">
    <property type="expression patterns" value="Expressed in liver and 2 other cell types or tissues"/>
</dbReference>
<dbReference type="GO" id="GO:0003924">
    <property type="term" value="F:GTPase activity"/>
    <property type="evidence" value="ECO:0007669"/>
    <property type="project" value="InterPro"/>
</dbReference>
<dbReference type="Ensembl" id="ENSOANT00000064605.1">
    <property type="protein sequence ID" value="ENSOANP00000047491.1"/>
    <property type="gene ID" value="ENSOANG00000041865.1"/>
</dbReference>
<dbReference type="InterPro" id="IPR027417">
    <property type="entry name" value="P-loop_NTPase"/>
</dbReference>